<accession>A0ABD2JGY4</accession>
<dbReference type="Proteomes" id="UP001620626">
    <property type="component" value="Unassembled WGS sequence"/>
</dbReference>
<sequence length="145" mass="16417">MTMNEQLLKNYGDFITIELEEGASAISVAALKQTLYQFDLAELESAVGEKINERVLLDATDEKQDLRKIERAMRNVNGALIDEVDSHKTMTEYGIEEKANIYVSVDGFEILVQYEEEKIGKNGVVKLKSNPTTFMGERPPTLWQL</sequence>
<organism evidence="1 2">
    <name type="scientific">Heterodera trifolii</name>
    <dbReference type="NCBI Taxonomy" id="157864"/>
    <lineage>
        <taxon>Eukaryota</taxon>
        <taxon>Metazoa</taxon>
        <taxon>Ecdysozoa</taxon>
        <taxon>Nematoda</taxon>
        <taxon>Chromadorea</taxon>
        <taxon>Rhabditida</taxon>
        <taxon>Tylenchina</taxon>
        <taxon>Tylenchomorpha</taxon>
        <taxon>Tylenchoidea</taxon>
        <taxon>Heteroderidae</taxon>
        <taxon>Heteroderinae</taxon>
        <taxon>Heterodera</taxon>
    </lineage>
</organism>
<dbReference type="AlphaFoldDB" id="A0ABD2JGY4"/>
<dbReference type="EMBL" id="JBICBT010000970">
    <property type="protein sequence ID" value="KAL3089885.1"/>
    <property type="molecule type" value="Genomic_DNA"/>
</dbReference>
<name>A0ABD2JGY4_9BILA</name>
<evidence type="ECO:0000313" key="1">
    <source>
        <dbReference type="EMBL" id="KAL3089885.1"/>
    </source>
</evidence>
<evidence type="ECO:0000313" key="2">
    <source>
        <dbReference type="Proteomes" id="UP001620626"/>
    </source>
</evidence>
<comment type="caution">
    <text evidence="1">The sequence shown here is derived from an EMBL/GenBank/DDBJ whole genome shotgun (WGS) entry which is preliminary data.</text>
</comment>
<gene>
    <name evidence="1" type="ORF">niasHT_024762</name>
</gene>
<evidence type="ECO:0008006" key="3">
    <source>
        <dbReference type="Google" id="ProtNLM"/>
    </source>
</evidence>
<protein>
    <recommendedName>
        <fullName evidence="3">Phage protein</fullName>
    </recommendedName>
</protein>
<proteinExistence type="predicted"/>
<reference evidence="1 2" key="1">
    <citation type="submission" date="2024-10" db="EMBL/GenBank/DDBJ databases">
        <authorList>
            <person name="Kim D."/>
        </authorList>
    </citation>
    <scope>NUCLEOTIDE SEQUENCE [LARGE SCALE GENOMIC DNA]</scope>
    <source>
        <strain evidence="1">BH-2024</strain>
    </source>
</reference>
<keyword evidence="2" id="KW-1185">Reference proteome</keyword>